<organism evidence="1 2">
    <name type="scientific">Saccharothrix xinjiangensis</name>
    <dbReference type="NCBI Taxonomy" id="204798"/>
    <lineage>
        <taxon>Bacteria</taxon>
        <taxon>Bacillati</taxon>
        <taxon>Actinomycetota</taxon>
        <taxon>Actinomycetes</taxon>
        <taxon>Pseudonocardiales</taxon>
        <taxon>Pseudonocardiaceae</taxon>
        <taxon>Saccharothrix</taxon>
    </lineage>
</organism>
<gene>
    <name evidence="1" type="ORF">ACFPFM_35110</name>
</gene>
<reference evidence="2" key="1">
    <citation type="journal article" date="2019" name="Int. J. Syst. Evol. Microbiol.">
        <title>The Global Catalogue of Microorganisms (GCM) 10K type strain sequencing project: providing services to taxonomists for standard genome sequencing and annotation.</title>
        <authorList>
            <consortium name="The Broad Institute Genomics Platform"/>
            <consortium name="The Broad Institute Genome Sequencing Center for Infectious Disease"/>
            <person name="Wu L."/>
            <person name="Ma J."/>
        </authorList>
    </citation>
    <scope>NUCLEOTIDE SEQUENCE [LARGE SCALE GENOMIC DNA]</scope>
    <source>
        <strain evidence="2">KCTC 12848</strain>
    </source>
</reference>
<sequence length="185" mass="20517">MSQEIVLRNGILTLKRNLTETFRAAEPEDRETIVDLALLHPNARWSLVLKFQPTDDNGVIDGRPSQLVAGVTGDAGAAVLYRTSRSGKSSLTLWGTVGTDQSNEPSMAILDQESDMFFRRDRLIPKEELRAVMAEYALSGNVLVTARLTPFDYDVDAYQVPFPEPSIKLRWIAPGVPDRSGDPPF</sequence>
<name>A0ABV9Y8C6_9PSEU</name>
<keyword evidence="2" id="KW-1185">Reference proteome</keyword>
<evidence type="ECO:0000313" key="1">
    <source>
        <dbReference type="EMBL" id="MFC5058973.1"/>
    </source>
</evidence>
<dbReference type="Proteomes" id="UP001595833">
    <property type="component" value="Unassembled WGS sequence"/>
</dbReference>
<proteinExistence type="predicted"/>
<protein>
    <submittedName>
        <fullName evidence="1">Uncharacterized protein</fullName>
    </submittedName>
</protein>
<dbReference type="EMBL" id="JBHSJB010000035">
    <property type="protein sequence ID" value="MFC5058973.1"/>
    <property type="molecule type" value="Genomic_DNA"/>
</dbReference>
<accession>A0ABV9Y8C6</accession>
<comment type="caution">
    <text evidence="1">The sequence shown here is derived from an EMBL/GenBank/DDBJ whole genome shotgun (WGS) entry which is preliminary data.</text>
</comment>
<dbReference type="RefSeq" id="WP_344039905.1">
    <property type="nucleotide sequence ID" value="NZ_BAAAKE010000019.1"/>
</dbReference>
<evidence type="ECO:0000313" key="2">
    <source>
        <dbReference type="Proteomes" id="UP001595833"/>
    </source>
</evidence>